<sequence length="300" mass="33755">MVYRLGEFSAQRQFLLNNKRSNFDQSEILEHLATGKKVLRGSDDPVNYMRIEETKNQLRQNAAFEKNVEQILQQNQAIETALGSIRDAFDSAREVAVQGTSHLNDDLERETVADEIAEYRELIINRLNTRHEGEYLFSGNLVTTQPFDATGTVYSGNTVITNARINETDTIPTNFIGSEIAYGPTGPGDPTDMIEILTNLEAAYRNNDEVAINAELPRLRATSERLNETVAEVGTRNVRLISERDEYGLFEENLKSVLAELEDADLAEEIVGLEQVQNEIQAQLRSQRTLNTQSLLDFLG</sequence>
<evidence type="ECO:0000259" key="1">
    <source>
        <dbReference type="Pfam" id="PF00669"/>
    </source>
</evidence>
<dbReference type="Pfam" id="PF00669">
    <property type="entry name" value="Flagellin_N"/>
    <property type="match status" value="1"/>
</dbReference>
<evidence type="ECO:0000313" key="3">
    <source>
        <dbReference type="Proteomes" id="UP000664417"/>
    </source>
</evidence>
<protein>
    <recommendedName>
        <fullName evidence="1">Flagellin N-terminal domain-containing protein</fullName>
    </recommendedName>
</protein>
<organism evidence="2 3">
    <name type="scientific">Acanthopleuribacter pedis</name>
    <dbReference type="NCBI Taxonomy" id="442870"/>
    <lineage>
        <taxon>Bacteria</taxon>
        <taxon>Pseudomonadati</taxon>
        <taxon>Acidobacteriota</taxon>
        <taxon>Holophagae</taxon>
        <taxon>Acanthopleuribacterales</taxon>
        <taxon>Acanthopleuribacteraceae</taxon>
        <taxon>Acanthopleuribacter</taxon>
    </lineage>
</organism>
<dbReference type="GO" id="GO:0005198">
    <property type="term" value="F:structural molecule activity"/>
    <property type="evidence" value="ECO:0007669"/>
    <property type="project" value="InterPro"/>
</dbReference>
<feature type="domain" description="Flagellin N-terminal" evidence="1">
    <location>
        <begin position="14"/>
        <end position="140"/>
    </location>
</feature>
<dbReference type="Gene3D" id="1.20.1330.10">
    <property type="entry name" value="f41 fragment of flagellin, N-terminal domain"/>
    <property type="match status" value="1"/>
</dbReference>
<evidence type="ECO:0000313" key="2">
    <source>
        <dbReference type="EMBL" id="MBO1317094.1"/>
    </source>
</evidence>
<dbReference type="AlphaFoldDB" id="A0A8J7Q0R0"/>
<dbReference type="PANTHER" id="PTHR42792:SF1">
    <property type="entry name" value="FLAGELLAR HOOK-ASSOCIATED PROTEIN 3"/>
    <property type="match status" value="1"/>
</dbReference>
<dbReference type="EMBL" id="JAFREP010000001">
    <property type="protein sequence ID" value="MBO1317094.1"/>
    <property type="molecule type" value="Genomic_DNA"/>
</dbReference>
<name>A0A8J7Q0R0_9BACT</name>
<reference evidence="2" key="1">
    <citation type="submission" date="2021-03" db="EMBL/GenBank/DDBJ databases">
        <authorList>
            <person name="Wang G."/>
        </authorList>
    </citation>
    <scope>NUCLEOTIDE SEQUENCE</scope>
    <source>
        <strain evidence="2">KCTC 12899</strain>
    </source>
</reference>
<dbReference type="GO" id="GO:0009288">
    <property type="term" value="C:bacterial-type flagellum"/>
    <property type="evidence" value="ECO:0007669"/>
    <property type="project" value="InterPro"/>
</dbReference>
<comment type="caution">
    <text evidence="2">The sequence shown here is derived from an EMBL/GenBank/DDBJ whole genome shotgun (WGS) entry which is preliminary data.</text>
</comment>
<dbReference type="SUPFAM" id="SSF64518">
    <property type="entry name" value="Phase 1 flagellin"/>
    <property type="match status" value="1"/>
</dbReference>
<dbReference type="PANTHER" id="PTHR42792">
    <property type="entry name" value="FLAGELLIN"/>
    <property type="match status" value="1"/>
</dbReference>
<dbReference type="Proteomes" id="UP000664417">
    <property type="component" value="Unassembled WGS sequence"/>
</dbReference>
<dbReference type="InterPro" id="IPR001492">
    <property type="entry name" value="Flagellin"/>
</dbReference>
<proteinExistence type="predicted"/>
<dbReference type="InterPro" id="IPR001029">
    <property type="entry name" value="Flagellin_N"/>
</dbReference>
<accession>A0A8J7Q0R0</accession>
<gene>
    <name evidence="2" type="ORF">J3U88_01395</name>
</gene>
<keyword evidence="3" id="KW-1185">Reference proteome</keyword>
<dbReference type="RefSeq" id="WP_207856328.1">
    <property type="nucleotide sequence ID" value="NZ_JAFREP010000001.1"/>
</dbReference>